<dbReference type="RefSeq" id="WP_132821713.1">
    <property type="nucleotide sequence ID" value="NZ_SMKI01000552.1"/>
</dbReference>
<evidence type="ECO:0000313" key="3">
    <source>
        <dbReference type="Proteomes" id="UP000295345"/>
    </source>
</evidence>
<feature type="domain" description="NAD-dependent epimerase/dehydratase" evidence="1">
    <location>
        <begin position="5"/>
        <end position="232"/>
    </location>
</feature>
<dbReference type="InterPro" id="IPR050177">
    <property type="entry name" value="Lipid_A_modif_metabolic_enz"/>
</dbReference>
<evidence type="ECO:0000313" key="2">
    <source>
        <dbReference type="EMBL" id="TDC63607.1"/>
    </source>
</evidence>
<reference evidence="2 3" key="1">
    <citation type="submission" date="2019-03" db="EMBL/GenBank/DDBJ databases">
        <title>Draft genome sequences of novel Actinobacteria.</title>
        <authorList>
            <person name="Sahin N."/>
            <person name="Ay H."/>
            <person name="Saygin H."/>
        </authorList>
    </citation>
    <scope>NUCLEOTIDE SEQUENCE [LARGE SCALE GENOMIC DNA]</scope>
    <source>
        <strain evidence="2 3">DSM 41900</strain>
    </source>
</reference>
<dbReference type="SUPFAM" id="SSF51735">
    <property type="entry name" value="NAD(P)-binding Rossmann-fold domains"/>
    <property type="match status" value="1"/>
</dbReference>
<name>A0A4R4SJ39_9ACTN</name>
<dbReference type="InterPro" id="IPR036291">
    <property type="entry name" value="NAD(P)-bd_dom_sf"/>
</dbReference>
<dbReference type="AlphaFoldDB" id="A0A4R4SJ39"/>
<dbReference type="EMBL" id="SMKI01000552">
    <property type="protein sequence ID" value="TDC63607.1"/>
    <property type="molecule type" value="Genomic_DNA"/>
</dbReference>
<proteinExistence type="predicted"/>
<gene>
    <name evidence="2" type="ORF">E1283_32260</name>
</gene>
<dbReference type="Gene3D" id="3.40.50.720">
    <property type="entry name" value="NAD(P)-binding Rossmann-like Domain"/>
    <property type="match status" value="1"/>
</dbReference>
<dbReference type="PANTHER" id="PTHR43245:SF52">
    <property type="entry name" value="NAD-DEPENDENT EPIMERASE_DEHYDRATASE"/>
    <property type="match status" value="1"/>
</dbReference>
<dbReference type="PANTHER" id="PTHR43245">
    <property type="entry name" value="BIFUNCTIONAL POLYMYXIN RESISTANCE PROTEIN ARNA"/>
    <property type="match status" value="1"/>
</dbReference>
<sequence>MGRTVLVTGAARQLSGWFVRHVRRDPEVDLVVGVDTRRPGYPIGDMRFVRADIRLPSIVTVLAEHRVDTVVHLDVQGIASSPGMGRSAVKERNVLGTLQLLGACQKLPGLRRLVVASSTQVYGSGSRDPAVLSEAAAALPRQGGGFAQDVAEIEGYVRGFGRRRPEVAVTVLRFAHLLGPGSESALGAYFRLPVLPTVLGFDPRLQFVHEHDAVEVLARAVRDPALVGTFNVAGDGVLLLSQAARRLGRPTVPVAGSLTPWLGMLLRTAGVDGISGEQFRALVHGRVVSTALLRAALGGPLEYSTADAFADFAVAHGPGLLAPERVGRALDRMEGALRHG</sequence>
<accession>A0A4R4SJ39</accession>
<keyword evidence="3" id="KW-1185">Reference proteome</keyword>
<dbReference type="Pfam" id="PF01370">
    <property type="entry name" value="Epimerase"/>
    <property type="match status" value="1"/>
</dbReference>
<organism evidence="2 3">
    <name type="scientific">Streptomyces hainanensis</name>
    <dbReference type="NCBI Taxonomy" id="402648"/>
    <lineage>
        <taxon>Bacteria</taxon>
        <taxon>Bacillati</taxon>
        <taxon>Actinomycetota</taxon>
        <taxon>Actinomycetes</taxon>
        <taxon>Kitasatosporales</taxon>
        <taxon>Streptomycetaceae</taxon>
        <taxon>Streptomyces</taxon>
    </lineage>
</organism>
<dbReference type="OrthoDB" id="3205647at2"/>
<dbReference type="InterPro" id="IPR001509">
    <property type="entry name" value="Epimerase_deHydtase"/>
</dbReference>
<comment type="caution">
    <text evidence="2">The sequence shown here is derived from an EMBL/GenBank/DDBJ whole genome shotgun (WGS) entry which is preliminary data.</text>
</comment>
<dbReference type="Proteomes" id="UP000295345">
    <property type="component" value="Unassembled WGS sequence"/>
</dbReference>
<protein>
    <submittedName>
        <fullName evidence="2">NAD-dependent epimerase/dehydratase family protein</fullName>
    </submittedName>
</protein>
<evidence type="ECO:0000259" key="1">
    <source>
        <dbReference type="Pfam" id="PF01370"/>
    </source>
</evidence>